<dbReference type="EC" id="3.5.4.28" evidence="4"/>
<dbReference type="GeneID" id="56034444"/>
<sequence>MTMLAITEGRILRPDLSVTAADVLIDRDSGEISAIGPDLAGDADETLDAANSLVTPGYVNGHCHVAMSLLRGYADDKPLDAWLQEDIWPAEGALTSDDVRAGAELGLLEMIKSGITAFADMYFHIPDIADAVETAGLRARLGHGIVTVGKDGDAAREDARTSLEIAREFDGAADGRISTAFMPHSLTTVGSEYLDEFVPDARAAGVPVHYHANETEDEVAPIVDERGVRPLEYAAEMGMLEPEDFVAHAVHVDDTEIDLLAEAGTGVVHCPASNMKLASGMAPVQQLLEAGVTVGLGTDGAASNNDLSMLDEARDAAMLGKLAADDASAVPAEAVVDMLTGESAAVIGLESGRLEVGAPADLAVIDLEQPHLTPPHDLVSHLTYAAAAADVRHTVCDGRILMRDREVLTLDEAAVRENALEAAEALSARVDG</sequence>
<dbReference type="SUPFAM" id="SSF51338">
    <property type="entry name" value="Composite domain of metallo-dependent hydrolases"/>
    <property type="match status" value="1"/>
</dbReference>
<dbReference type="EMBL" id="CP058601">
    <property type="protein sequence ID" value="QLG49905.1"/>
    <property type="molecule type" value="Genomic_DNA"/>
</dbReference>
<dbReference type="InterPro" id="IPR023512">
    <property type="entry name" value="Deaminase_MtaD/DadD"/>
</dbReference>
<dbReference type="GO" id="GO:0050270">
    <property type="term" value="F:S-adenosylhomocysteine deaminase activity"/>
    <property type="evidence" value="ECO:0007669"/>
    <property type="project" value="UniProtKB-UniRule"/>
</dbReference>
<dbReference type="InterPro" id="IPR032466">
    <property type="entry name" value="Metal_Hydrolase"/>
</dbReference>
<proteinExistence type="inferred from homology"/>
<dbReference type="CDD" id="cd01298">
    <property type="entry name" value="ATZ_TRZ_like"/>
    <property type="match status" value="1"/>
</dbReference>
<protein>
    <recommendedName>
        <fullName evidence="4">5-methylthioadenosine/S-adenosylhomocysteine deaminase</fullName>
        <shortName evidence="4">MTA/SAH deaminase</shortName>
        <ecNumber evidence="4">3.5.4.28</ecNumber>
        <ecNumber evidence="4">3.5.4.31</ecNumber>
    </recommendedName>
</protein>
<organism evidence="6 7">
    <name type="scientific">Natrinema halophilum</name>
    <dbReference type="NCBI Taxonomy" id="1699371"/>
    <lineage>
        <taxon>Archaea</taxon>
        <taxon>Methanobacteriati</taxon>
        <taxon>Methanobacteriota</taxon>
        <taxon>Stenosarchaea group</taxon>
        <taxon>Halobacteria</taxon>
        <taxon>Halobacteriales</taxon>
        <taxon>Natrialbaceae</taxon>
        <taxon>Natrinema</taxon>
    </lineage>
</organism>
<comment type="catalytic activity">
    <reaction evidence="4">
        <text>S-methyl-5'-thioadenosine + H2O + H(+) = S-methyl-5'-thioinosine + NH4(+)</text>
        <dbReference type="Rhea" id="RHEA:25025"/>
        <dbReference type="ChEBI" id="CHEBI:15377"/>
        <dbReference type="ChEBI" id="CHEBI:15378"/>
        <dbReference type="ChEBI" id="CHEBI:17509"/>
        <dbReference type="ChEBI" id="CHEBI:28938"/>
        <dbReference type="ChEBI" id="CHEBI:48595"/>
        <dbReference type="EC" id="3.5.4.31"/>
    </reaction>
</comment>
<evidence type="ECO:0000256" key="3">
    <source>
        <dbReference type="ARBA" id="ARBA00022833"/>
    </source>
</evidence>
<dbReference type="EC" id="3.5.4.31" evidence="4"/>
<dbReference type="PANTHER" id="PTHR43794:SF11">
    <property type="entry name" value="AMIDOHYDROLASE-RELATED DOMAIN-CONTAINING PROTEIN"/>
    <property type="match status" value="1"/>
</dbReference>
<comment type="cofactor">
    <cofactor evidence="4">
        <name>Zn(2+)</name>
        <dbReference type="ChEBI" id="CHEBI:29105"/>
    </cofactor>
    <text evidence="4">Binds 1 zinc ion per subunit.</text>
</comment>
<dbReference type="Pfam" id="PF01979">
    <property type="entry name" value="Amidohydro_1"/>
    <property type="match status" value="1"/>
</dbReference>
<evidence type="ECO:0000256" key="4">
    <source>
        <dbReference type="HAMAP-Rule" id="MF_01281"/>
    </source>
</evidence>
<evidence type="ECO:0000256" key="1">
    <source>
        <dbReference type="ARBA" id="ARBA00022723"/>
    </source>
</evidence>
<dbReference type="GO" id="GO:0046872">
    <property type="term" value="F:metal ion binding"/>
    <property type="evidence" value="ECO:0007669"/>
    <property type="project" value="UniProtKB-KW"/>
</dbReference>
<evidence type="ECO:0000259" key="5">
    <source>
        <dbReference type="Pfam" id="PF01979"/>
    </source>
</evidence>
<comment type="similarity">
    <text evidence="4">Belongs to the metallo-dependent hydrolases superfamily. MTA/SAH deaminase family.</text>
</comment>
<dbReference type="SUPFAM" id="SSF51556">
    <property type="entry name" value="Metallo-dependent hydrolases"/>
    <property type="match status" value="1"/>
</dbReference>
<dbReference type="PANTHER" id="PTHR43794">
    <property type="entry name" value="AMINOHYDROLASE SSNA-RELATED"/>
    <property type="match status" value="1"/>
</dbReference>
<accession>A0A7D5L3H3</accession>
<feature type="binding site" evidence="4">
    <location>
        <position position="211"/>
    </location>
    <ligand>
        <name>Zn(2+)</name>
        <dbReference type="ChEBI" id="CHEBI:29105"/>
    </ligand>
</feature>
<evidence type="ECO:0000313" key="7">
    <source>
        <dbReference type="Proteomes" id="UP000509241"/>
    </source>
</evidence>
<dbReference type="HAMAP" id="MF_01281">
    <property type="entry name" value="MTA_SAH_deamin"/>
    <property type="match status" value="1"/>
</dbReference>
<dbReference type="AlphaFoldDB" id="A0A7D5L3H3"/>
<feature type="binding site" evidence="4">
    <location>
        <position position="299"/>
    </location>
    <ligand>
        <name>Zn(2+)</name>
        <dbReference type="ChEBI" id="CHEBI:29105"/>
    </ligand>
</feature>
<feature type="binding site" evidence="4">
    <location>
        <position position="64"/>
    </location>
    <ligand>
        <name>Zn(2+)</name>
        <dbReference type="ChEBI" id="CHEBI:29105"/>
    </ligand>
</feature>
<reference evidence="6 7" key="1">
    <citation type="submission" date="2020-07" db="EMBL/GenBank/DDBJ databases">
        <authorList>
            <person name="Cui H."/>
        </authorList>
    </citation>
    <scope>NUCLEOTIDE SEQUENCE [LARGE SCALE GENOMIC DNA]</scope>
    <source>
        <strain evidence="6 7">YPL8</strain>
    </source>
</reference>
<keyword evidence="2 4" id="KW-0378">Hydrolase</keyword>
<comment type="caution">
    <text evidence="4">Lacks conserved residue(s) required for the propagation of feature annotation.</text>
</comment>
<name>A0A7D5L3H3_9EURY</name>
<dbReference type="OrthoDB" id="372084at2157"/>
<feature type="binding site" evidence="4">
    <location>
        <position position="62"/>
    </location>
    <ligand>
        <name>Zn(2+)</name>
        <dbReference type="ChEBI" id="CHEBI:29105"/>
    </ligand>
</feature>
<dbReference type="GO" id="GO:0090614">
    <property type="term" value="F:5'-methylthioadenosine deaminase activity"/>
    <property type="evidence" value="ECO:0007669"/>
    <property type="project" value="UniProtKB-UniRule"/>
</dbReference>
<feature type="domain" description="Amidohydrolase-related" evidence="5">
    <location>
        <begin position="53"/>
        <end position="400"/>
    </location>
</feature>
<feature type="binding site" evidence="4">
    <location>
        <position position="184"/>
    </location>
    <ligand>
        <name>substrate</name>
    </ligand>
</feature>
<feature type="binding site" evidence="4">
    <location>
        <position position="91"/>
    </location>
    <ligand>
        <name>substrate</name>
    </ligand>
</feature>
<keyword evidence="3 4" id="KW-0862">Zinc</keyword>
<dbReference type="InterPro" id="IPR050287">
    <property type="entry name" value="MTA/SAH_deaminase"/>
</dbReference>
<dbReference type="KEGG" id="haly:HYG82_14095"/>
<keyword evidence="1 4" id="KW-0479">Metal-binding</keyword>
<dbReference type="Gene3D" id="3.20.20.140">
    <property type="entry name" value="Metal-dependent hydrolases"/>
    <property type="match status" value="1"/>
</dbReference>
<comment type="catalytic activity">
    <reaction evidence="4">
        <text>S-adenosyl-L-homocysteine + H2O + H(+) = S-inosyl-L-homocysteine + NH4(+)</text>
        <dbReference type="Rhea" id="RHEA:20716"/>
        <dbReference type="ChEBI" id="CHEBI:15377"/>
        <dbReference type="ChEBI" id="CHEBI:15378"/>
        <dbReference type="ChEBI" id="CHEBI:28938"/>
        <dbReference type="ChEBI" id="CHEBI:57856"/>
        <dbReference type="ChEBI" id="CHEBI:57985"/>
        <dbReference type="EC" id="3.5.4.28"/>
    </reaction>
</comment>
<dbReference type="InterPro" id="IPR011059">
    <property type="entry name" value="Metal-dep_hydrolase_composite"/>
</dbReference>
<evidence type="ECO:0000256" key="2">
    <source>
        <dbReference type="ARBA" id="ARBA00022801"/>
    </source>
</evidence>
<feature type="binding site" evidence="4">
    <location>
        <position position="214"/>
    </location>
    <ligand>
        <name>substrate</name>
    </ligand>
</feature>
<dbReference type="Proteomes" id="UP000509241">
    <property type="component" value="Chromosome"/>
</dbReference>
<evidence type="ECO:0000313" key="6">
    <source>
        <dbReference type="EMBL" id="QLG49905.1"/>
    </source>
</evidence>
<feature type="binding site" evidence="4">
    <location>
        <position position="299"/>
    </location>
    <ligand>
        <name>substrate</name>
    </ligand>
</feature>
<keyword evidence="7" id="KW-1185">Reference proteome</keyword>
<comment type="function">
    <text evidence="4">Catalyzes the deamination of 5-methylthioadenosine and S-adenosyl-L-homocysteine into 5-methylthioinosine and S-inosyl-L-homocysteine, respectively. Is also able to deaminate adenosine.</text>
</comment>
<dbReference type="RefSeq" id="WP_179261897.1">
    <property type="nucleotide sequence ID" value="NZ_CP058601.1"/>
</dbReference>
<dbReference type="FunFam" id="3.20.20.140:FF:000014">
    <property type="entry name" value="5-methylthioadenosine/S-adenosylhomocysteine deaminase"/>
    <property type="match status" value="1"/>
</dbReference>
<dbReference type="InterPro" id="IPR006680">
    <property type="entry name" value="Amidohydro-rel"/>
</dbReference>
<dbReference type="Gene3D" id="2.30.40.10">
    <property type="entry name" value="Urease, subunit C, domain 1"/>
    <property type="match status" value="1"/>
</dbReference>
<gene>
    <name evidence="4" type="primary">mtaD</name>
    <name evidence="6" type="ORF">HYG82_14095</name>
</gene>